<dbReference type="EMBL" id="JBFNXX010000246">
    <property type="protein sequence ID" value="MEW9922608.1"/>
    <property type="molecule type" value="Genomic_DNA"/>
</dbReference>
<protein>
    <submittedName>
        <fullName evidence="2">Acyl-CoA dehydrogenase family protein</fullName>
    </submittedName>
</protein>
<evidence type="ECO:0000259" key="1">
    <source>
        <dbReference type="Pfam" id="PF02771"/>
    </source>
</evidence>
<dbReference type="Proteomes" id="UP001556098">
    <property type="component" value="Unassembled WGS sequence"/>
</dbReference>
<feature type="domain" description="Acyl-CoA dehydrogenase/oxidase N-terminal" evidence="1">
    <location>
        <begin position="6"/>
        <end position="73"/>
    </location>
</feature>
<dbReference type="RefSeq" id="WP_367880280.1">
    <property type="nucleotide sequence ID" value="NZ_JBFNXX010000246.1"/>
</dbReference>
<reference evidence="2 3" key="1">
    <citation type="submission" date="2024-07" db="EMBL/GenBank/DDBJ databases">
        <title>Marimonas sp.nov., isolated from tidal-flat sediment.</title>
        <authorList>
            <person name="Jayan J.N."/>
            <person name="Lee S.S."/>
        </authorList>
    </citation>
    <scope>NUCLEOTIDE SEQUENCE [LARGE SCALE GENOMIC DNA]</scope>
    <source>
        <strain evidence="2 3">MJW-29</strain>
    </source>
</reference>
<dbReference type="SUPFAM" id="SSF56645">
    <property type="entry name" value="Acyl-CoA dehydrogenase NM domain-like"/>
    <property type="match status" value="1"/>
</dbReference>
<organism evidence="2 3">
    <name type="scientific">Sulfitobacter sediminis</name>
    <dbReference type="NCBI Taxonomy" id="3234186"/>
    <lineage>
        <taxon>Bacteria</taxon>
        <taxon>Pseudomonadati</taxon>
        <taxon>Pseudomonadota</taxon>
        <taxon>Alphaproteobacteria</taxon>
        <taxon>Rhodobacterales</taxon>
        <taxon>Roseobacteraceae</taxon>
        <taxon>Sulfitobacter</taxon>
    </lineage>
</organism>
<feature type="non-terminal residue" evidence="2">
    <location>
        <position position="76"/>
    </location>
</feature>
<dbReference type="InterPro" id="IPR013786">
    <property type="entry name" value="AcylCoA_DH/ox_N"/>
</dbReference>
<name>A0ABV3RVK2_9RHOB</name>
<dbReference type="Gene3D" id="1.10.540.10">
    <property type="entry name" value="Acyl-CoA dehydrogenase/oxidase, N-terminal domain"/>
    <property type="match status" value="1"/>
</dbReference>
<sequence>MHFGLSEEQEMIVSSVRSFVEKEIYPHEAEVERTGEVPEGLGEEIKQKVINLGFYACNFPEEVAGAGLSHLDVTYV</sequence>
<gene>
    <name evidence="2" type="ORF">AB2B41_23740</name>
</gene>
<accession>A0ABV3RVK2</accession>
<dbReference type="InterPro" id="IPR037069">
    <property type="entry name" value="AcylCoA_DH/ox_N_sf"/>
</dbReference>
<evidence type="ECO:0000313" key="3">
    <source>
        <dbReference type="Proteomes" id="UP001556098"/>
    </source>
</evidence>
<keyword evidence="3" id="KW-1185">Reference proteome</keyword>
<evidence type="ECO:0000313" key="2">
    <source>
        <dbReference type="EMBL" id="MEW9922608.1"/>
    </source>
</evidence>
<comment type="caution">
    <text evidence="2">The sequence shown here is derived from an EMBL/GenBank/DDBJ whole genome shotgun (WGS) entry which is preliminary data.</text>
</comment>
<dbReference type="InterPro" id="IPR009100">
    <property type="entry name" value="AcylCoA_DH/oxidase_NM_dom_sf"/>
</dbReference>
<dbReference type="Pfam" id="PF02771">
    <property type="entry name" value="Acyl-CoA_dh_N"/>
    <property type="match status" value="1"/>
</dbReference>
<proteinExistence type="predicted"/>